<gene>
    <name evidence="1" type="ORF">M0654_08380</name>
</gene>
<name>A0ABT0IQ47_9HYPH</name>
<comment type="caution">
    <text evidence="1">The sequence shown here is derived from an EMBL/GenBank/DDBJ whole genome shotgun (WGS) entry which is preliminary data.</text>
</comment>
<dbReference type="RefSeq" id="WP_248682700.1">
    <property type="nucleotide sequence ID" value="NZ_JALPRY010000009.1"/>
</dbReference>
<protein>
    <submittedName>
        <fullName evidence="1">Uncharacterized protein</fullName>
    </submittedName>
</protein>
<reference evidence="1 2" key="1">
    <citation type="submission" date="2022-04" db="EMBL/GenBank/DDBJ databases">
        <title>Rhizobium coralii sp. nov., isolated from coral Turbinaria peltata.</title>
        <authorList>
            <person name="Sun H."/>
        </authorList>
    </citation>
    <scope>NUCLEOTIDE SEQUENCE [LARGE SCALE GENOMIC DNA]</scope>
    <source>
        <strain evidence="1 2">NTR19</strain>
    </source>
</reference>
<accession>A0ABT0IQ47</accession>
<proteinExistence type="predicted"/>
<dbReference type="EMBL" id="JALPRY010000009">
    <property type="protein sequence ID" value="MCK8780000.1"/>
    <property type="molecule type" value="Genomic_DNA"/>
</dbReference>
<evidence type="ECO:0000313" key="1">
    <source>
        <dbReference type="EMBL" id="MCK8780000.1"/>
    </source>
</evidence>
<dbReference type="Proteomes" id="UP001202827">
    <property type="component" value="Unassembled WGS sequence"/>
</dbReference>
<keyword evidence="2" id="KW-1185">Reference proteome</keyword>
<organism evidence="1 2">
    <name type="scientific">Neorhizobium turbinariae</name>
    <dbReference type="NCBI Taxonomy" id="2937795"/>
    <lineage>
        <taxon>Bacteria</taxon>
        <taxon>Pseudomonadati</taxon>
        <taxon>Pseudomonadota</taxon>
        <taxon>Alphaproteobacteria</taxon>
        <taxon>Hyphomicrobiales</taxon>
        <taxon>Rhizobiaceae</taxon>
        <taxon>Rhizobium/Agrobacterium group</taxon>
        <taxon>Neorhizobium</taxon>
    </lineage>
</organism>
<evidence type="ECO:0000313" key="2">
    <source>
        <dbReference type="Proteomes" id="UP001202827"/>
    </source>
</evidence>
<sequence>MSRIKIRNKKGFALAVQDVRSDPEETHFVREVSRDACDVLTACGLDGWSNDGASQRYHLRGENKLFRAAFELFSVTCPRCLLACKSVAEIPAAVVTQPGQDQVPPRDE</sequence>